<feature type="transmembrane region" description="Helical" evidence="1">
    <location>
        <begin position="6"/>
        <end position="26"/>
    </location>
</feature>
<dbReference type="RefSeq" id="WP_168880500.1">
    <property type="nucleotide sequence ID" value="NZ_JABAIL010000001.1"/>
</dbReference>
<protein>
    <recommendedName>
        <fullName evidence="4">DUF3784 domain-containing protein</fullName>
    </recommendedName>
</protein>
<sequence>MKTLIKIIISIFCLPFISVWKIKNTVRERNEMLLNNELPTKQSSDSINKYYAAILPLLIVGVLFYDKYEIPVYAIIPFLLVSGIYLMTSLNWQNGIKQIEEQRKKDESWF</sequence>
<dbReference type="EMBL" id="JABAIL010000001">
    <property type="protein sequence ID" value="NLR89815.1"/>
    <property type="molecule type" value="Genomic_DNA"/>
</dbReference>
<evidence type="ECO:0000313" key="2">
    <source>
        <dbReference type="EMBL" id="NLR89815.1"/>
    </source>
</evidence>
<evidence type="ECO:0000256" key="1">
    <source>
        <dbReference type="SAM" id="Phobius"/>
    </source>
</evidence>
<feature type="transmembrane region" description="Helical" evidence="1">
    <location>
        <begin position="47"/>
        <end position="64"/>
    </location>
</feature>
<gene>
    <name evidence="2" type="ORF">HGP29_01300</name>
</gene>
<dbReference type="AlphaFoldDB" id="A0A7X8SGK0"/>
<organism evidence="2 3">
    <name type="scientific">Flammeovirga agarivorans</name>
    <dbReference type="NCBI Taxonomy" id="2726742"/>
    <lineage>
        <taxon>Bacteria</taxon>
        <taxon>Pseudomonadati</taxon>
        <taxon>Bacteroidota</taxon>
        <taxon>Cytophagia</taxon>
        <taxon>Cytophagales</taxon>
        <taxon>Flammeovirgaceae</taxon>
        <taxon>Flammeovirga</taxon>
    </lineage>
</organism>
<keyword evidence="1" id="KW-0812">Transmembrane</keyword>
<keyword evidence="1" id="KW-0472">Membrane</keyword>
<reference evidence="2 3" key="1">
    <citation type="submission" date="2020-04" db="EMBL/GenBank/DDBJ databases">
        <title>Flammeovirga sp. SR4, a novel species isolated from seawater.</title>
        <authorList>
            <person name="Wang X."/>
        </authorList>
    </citation>
    <scope>NUCLEOTIDE SEQUENCE [LARGE SCALE GENOMIC DNA]</scope>
    <source>
        <strain evidence="2 3">SR4</strain>
    </source>
</reference>
<dbReference type="Proteomes" id="UP000585050">
    <property type="component" value="Unassembled WGS sequence"/>
</dbReference>
<feature type="transmembrane region" description="Helical" evidence="1">
    <location>
        <begin position="70"/>
        <end position="88"/>
    </location>
</feature>
<name>A0A7X8SGK0_9BACT</name>
<evidence type="ECO:0008006" key="4">
    <source>
        <dbReference type="Google" id="ProtNLM"/>
    </source>
</evidence>
<comment type="caution">
    <text evidence="2">The sequence shown here is derived from an EMBL/GenBank/DDBJ whole genome shotgun (WGS) entry which is preliminary data.</text>
</comment>
<keyword evidence="1" id="KW-1133">Transmembrane helix</keyword>
<keyword evidence="3" id="KW-1185">Reference proteome</keyword>
<evidence type="ECO:0000313" key="3">
    <source>
        <dbReference type="Proteomes" id="UP000585050"/>
    </source>
</evidence>
<proteinExistence type="predicted"/>
<accession>A0A7X8SGK0</accession>